<dbReference type="OrthoDB" id="10267969at2759"/>
<keyword evidence="3 6" id="KW-0812">Transmembrane</keyword>
<organism evidence="7 8">
    <name type="scientific">[Candida] arabinofermentans NRRL YB-2248</name>
    <dbReference type="NCBI Taxonomy" id="983967"/>
    <lineage>
        <taxon>Eukaryota</taxon>
        <taxon>Fungi</taxon>
        <taxon>Dikarya</taxon>
        <taxon>Ascomycota</taxon>
        <taxon>Saccharomycotina</taxon>
        <taxon>Pichiomycetes</taxon>
        <taxon>Pichiales</taxon>
        <taxon>Pichiaceae</taxon>
        <taxon>Ogataea</taxon>
        <taxon>Ogataea/Candida clade</taxon>
    </lineage>
</organism>
<feature type="transmembrane region" description="Helical" evidence="6">
    <location>
        <begin position="97"/>
        <end position="119"/>
    </location>
</feature>
<evidence type="ECO:0000256" key="1">
    <source>
        <dbReference type="ARBA" id="ARBA00004141"/>
    </source>
</evidence>
<dbReference type="GO" id="GO:0016020">
    <property type="term" value="C:membrane"/>
    <property type="evidence" value="ECO:0007669"/>
    <property type="project" value="UniProtKB-SubCell"/>
</dbReference>
<dbReference type="STRING" id="983967.A0A1E4T767"/>
<dbReference type="Proteomes" id="UP000094801">
    <property type="component" value="Unassembled WGS sequence"/>
</dbReference>
<evidence type="ECO:0000313" key="7">
    <source>
        <dbReference type="EMBL" id="ODV87582.1"/>
    </source>
</evidence>
<keyword evidence="4 6" id="KW-1133">Transmembrane helix</keyword>
<evidence type="ECO:0000256" key="6">
    <source>
        <dbReference type="SAM" id="Phobius"/>
    </source>
</evidence>
<evidence type="ECO:0000256" key="4">
    <source>
        <dbReference type="ARBA" id="ARBA00022989"/>
    </source>
</evidence>
<name>A0A1E4T767_9ASCO</name>
<dbReference type="InterPro" id="IPR007248">
    <property type="entry name" value="Mpv17_PMP22"/>
</dbReference>
<gene>
    <name evidence="7" type="ORF">CANARDRAFT_26966</name>
</gene>
<comment type="similarity">
    <text evidence="2">Belongs to the peroxisomal membrane protein PXMP2/4 family.</text>
</comment>
<feature type="transmembrane region" description="Helical" evidence="6">
    <location>
        <begin position="187"/>
        <end position="206"/>
    </location>
</feature>
<keyword evidence="5 6" id="KW-0472">Membrane</keyword>
<comment type="subcellular location">
    <subcellularLocation>
        <location evidence="1">Membrane</location>
        <topology evidence="1">Multi-pass membrane protein</topology>
    </subcellularLocation>
</comment>
<dbReference type="Pfam" id="PF04117">
    <property type="entry name" value="Mpv17_PMP22"/>
    <property type="match status" value="1"/>
</dbReference>
<protein>
    <submittedName>
        <fullName evidence="7">Uncharacterized protein</fullName>
    </submittedName>
</protein>
<feature type="transmembrane region" description="Helical" evidence="6">
    <location>
        <begin position="131"/>
        <end position="148"/>
    </location>
</feature>
<evidence type="ECO:0000256" key="3">
    <source>
        <dbReference type="ARBA" id="ARBA00022692"/>
    </source>
</evidence>
<keyword evidence="8" id="KW-1185">Reference proteome</keyword>
<reference evidence="8" key="1">
    <citation type="submission" date="2016-04" db="EMBL/GenBank/DDBJ databases">
        <title>Comparative genomics of biotechnologically important yeasts.</title>
        <authorList>
            <consortium name="DOE Joint Genome Institute"/>
            <person name="Riley R."/>
            <person name="Haridas S."/>
            <person name="Wolfe K.H."/>
            <person name="Lopes M.R."/>
            <person name="Hittinger C.T."/>
            <person name="Goker M."/>
            <person name="Salamov A."/>
            <person name="Wisecaver J."/>
            <person name="Long T.M."/>
            <person name="Aerts A.L."/>
            <person name="Barry K."/>
            <person name="Choi C."/>
            <person name="Clum A."/>
            <person name="Coughlan A.Y."/>
            <person name="Deshpande S."/>
            <person name="Douglass A.P."/>
            <person name="Hanson S.J."/>
            <person name="Klenk H.-P."/>
            <person name="Labutti K."/>
            <person name="Lapidus A."/>
            <person name="Lindquist E."/>
            <person name="Lipzen A."/>
            <person name="Meier-Kolthoff J.P."/>
            <person name="Ohm R.A."/>
            <person name="Otillar R.P."/>
            <person name="Pangilinan J."/>
            <person name="Peng Y."/>
            <person name="Rokas A."/>
            <person name="Rosa C.A."/>
            <person name="Scheuner C."/>
            <person name="Sibirny A.A."/>
            <person name="Slot J.C."/>
            <person name="Stielow J.B."/>
            <person name="Sun H."/>
            <person name="Kurtzman C.P."/>
            <person name="Blackwell M."/>
            <person name="Grigoriev I.V."/>
            <person name="Jeffries T.W."/>
        </authorList>
    </citation>
    <scope>NUCLEOTIDE SEQUENCE [LARGE SCALE GENOMIC DNA]</scope>
    <source>
        <strain evidence="8">NRRL YB-2248</strain>
    </source>
</reference>
<sequence>MVENSVLPVHGKESEKISELKVTSGDYEDYNPIRERFSYAIACQLFLVYLIFLYYEHINLVHPLLAGLLLGGQSSCMAQSLNQYYHKTYSFNKHVKFYIWGTLNGLFTTVWIHILFTYVEHPMYRFLVDQSIGTGLFQFMFVLFNCVWERADLITQLKTTYVSALKYSYMIWPAISFLSFNYLTPEVIFPLNCFCNLIFTFVLAILT</sequence>
<dbReference type="EMBL" id="KV453848">
    <property type="protein sequence ID" value="ODV87582.1"/>
    <property type="molecule type" value="Genomic_DNA"/>
</dbReference>
<evidence type="ECO:0000256" key="2">
    <source>
        <dbReference type="ARBA" id="ARBA00006824"/>
    </source>
</evidence>
<evidence type="ECO:0000256" key="5">
    <source>
        <dbReference type="ARBA" id="ARBA00023136"/>
    </source>
</evidence>
<proteinExistence type="inferred from homology"/>
<evidence type="ECO:0000313" key="8">
    <source>
        <dbReference type="Proteomes" id="UP000094801"/>
    </source>
</evidence>
<feature type="transmembrane region" description="Helical" evidence="6">
    <location>
        <begin position="37"/>
        <end position="55"/>
    </location>
</feature>
<accession>A0A1E4T767</accession>
<dbReference type="AlphaFoldDB" id="A0A1E4T767"/>
<feature type="transmembrane region" description="Helical" evidence="6">
    <location>
        <begin position="160"/>
        <end position="181"/>
    </location>
</feature>